<reference evidence="3" key="1">
    <citation type="submission" date="2016-10" db="EMBL/GenBank/DDBJ databases">
        <authorList>
            <person name="Varghese N."/>
            <person name="Submissions S."/>
        </authorList>
    </citation>
    <scope>NUCLEOTIDE SEQUENCE [LARGE SCALE GENOMIC DNA]</scope>
    <source>
        <strain evidence="3">DSM 19083</strain>
    </source>
</reference>
<organism evidence="2 3">
    <name type="scientific">Flavimobilis marinus</name>
    <dbReference type="NCBI Taxonomy" id="285351"/>
    <lineage>
        <taxon>Bacteria</taxon>
        <taxon>Bacillati</taxon>
        <taxon>Actinomycetota</taxon>
        <taxon>Actinomycetes</taxon>
        <taxon>Micrococcales</taxon>
        <taxon>Jonesiaceae</taxon>
        <taxon>Flavimobilis</taxon>
    </lineage>
</organism>
<accession>A0A1I2E6R1</accession>
<gene>
    <name evidence="2" type="ORF">SAMN04488035_0916</name>
</gene>
<evidence type="ECO:0000313" key="2">
    <source>
        <dbReference type="EMBL" id="SFE88525.1"/>
    </source>
</evidence>
<sequence length="164" mass="15937">MPGTADGSAPEALLVAAHARGLTIGVAESLTGGLVCDSLVAVPGASRTLRGGVVAYATDVKRSVLGVDGDLLAEVGPVHAEVARQMATGAARVLGASLGLATTGVAGPGPQDGVAAGTVVVAAVLADGRHVVHEHRCEGGRAAVRVAAGSAVIAAALELLDQTR</sequence>
<dbReference type="InterPro" id="IPR036653">
    <property type="entry name" value="CinA-like_C"/>
</dbReference>
<proteinExistence type="predicted"/>
<dbReference type="AlphaFoldDB" id="A0A1I2E6R1"/>
<dbReference type="Gene3D" id="3.90.950.20">
    <property type="entry name" value="CinA-like"/>
    <property type="match status" value="1"/>
</dbReference>
<evidence type="ECO:0000313" key="3">
    <source>
        <dbReference type="Proteomes" id="UP000198520"/>
    </source>
</evidence>
<keyword evidence="3" id="KW-1185">Reference proteome</keyword>
<dbReference type="Proteomes" id="UP000198520">
    <property type="component" value="Unassembled WGS sequence"/>
</dbReference>
<protein>
    <submittedName>
        <fullName evidence="2">Competence/damage-inducible protein cinA</fullName>
    </submittedName>
</protein>
<feature type="domain" description="CinA C-terminal" evidence="1">
    <location>
        <begin position="13"/>
        <end position="160"/>
    </location>
</feature>
<dbReference type="InterPro" id="IPR008136">
    <property type="entry name" value="CinA_C"/>
</dbReference>
<dbReference type="SUPFAM" id="SSF142433">
    <property type="entry name" value="CinA-like"/>
    <property type="match status" value="1"/>
</dbReference>
<name>A0A1I2E6R1_9MICO</name>
<dbReference type="NCBIfam" id="TIGR00199">
    <property type="entry name" value="PncC_domain"/>
    <property type="match status" value="1"/>
</dbReference>
<dbReference type="STRING" id="285351.SAMN04488035_0916"/>
<dbReference type="RefSeq" id="WP_177191271.1">
    <property type="nucleotide sequence ID" value="NZ_BNAN01000001.1"/>
</dbReference>
<dbReference type="Pfam" id="PF02464">
    <property type="entry name" value="CinA"/>
    <property type="match status" value="1"/>
</dbReference>
<dbReference type="EMBL" id="FONZ01000001">
    <property type="protein sequence ID" value="SFE88525.1"/>
    <property type="molecule type" value="Genomic_DNA"/>
</dbReference>
<evidence type="ECO:0000259" key="1">
    <source>
        <dbReference type="Pfam" id="PF02464"/>
    </source>
</evidence>